<comment type="caution">
    <text evidence="1">The sequence shown here is derived from an EMBL/GenBank/DDBJ whole genome shotgun (WGS) entry which is preliminary data.</text>
</comment>
<sequence length="85" mass="9586">MVSAHRIKEKKSNGMDNRVAHLRYLNSLPTSQDARVTLREDDLCECVIPFLAILHPMDAVGDNLELKAQHELFPMVRKGFVGAKV</sequence>
<dbReference type="EMBL" id="JAKWBI020000057">
    <property type="protein sequence ID" value="KAJ2904291.1"/>
    <property type="molecule type" value="Genomic_DNA"/>
</dbReference>
<evidence type="ECO:0000313" key="2">
    <source>
        <dbReference type="Proteomes" id="UP001201980"/>
    </source>
</evidence>
<evidence type="ECO:0000313" key="1">
    <source>
        <dbReference type="EMBL" id="KAJ2904291.1"/>
    </source>
</evidence>
<organism evidence="1 2">
    <name type="scientific">Zalerion maritima</name>
    <dbReference type="NCBI Taxonomy" id="339359"/>
    <lineage>
        <taxon>Eukaryota</taxon>
        <taxon>Fungi</taxon>
        <taxon>Dikarya</taxon>
        <taxon>Ascomycota</taxon>
        <taxon>Pezizomycotina</taxon>
        <taxon>Sordariomycetes</taxon>
        <taxon>Lulworthiomycetidae</taxon>
        <taxon>Lulworthiales</taxon>
        <taxon>Lulworthiaceae</taxon>
        <taxon>Zalerion</taxon>
    </lineage>
</organism>
<gene>
    <name evidence="1" type="ORF">MKZ38_008350</name>
</gene>
<name>A0AAD5WV60_9PEZI</name>
<reference evidence="1" key="1">
    <citation type="submission" date="2022-07" db="EMBL/GenBank/DDBJ databases">
        <title>Draft genome sequence of Zalerion maritima ATCC 34329, a (micro)plastics degrading marine fungus.</title>
        <authorList>
            <person name="Paco A."/>
            <person name="Goncalves M.F.M."/>
            <person name="Rocha-Santos T.A.P."/>
            <person name="Alves A."/>
        </authorList>
    </citation>
    <scope>NUCLEOTIDE SEQUENCE</scope>
    <source>
        <strain evidence="1">ATCC 34329</strain>
    </source>
</reference>
<keyword evidence="2" id="KW-1185">Reference proteome</keyword>
<protein>
    <submittedName>
        <fullName evidence="1">Uncharacterized protein</fullName>
    </submittedName>
</protein>
<dbReference type="Proteomes" id="UP001201980">
    <property type="component" value="Unassembled WGS sequence"/>
</dbReference>
<dbReference type="AlphaFoldDB" id="A0AAD5WV60"/>
<proteinExistence type="predicted"/>
<accession>A0AAD5WV60</accession>